<protein>
    <recommendedName>
        <fullName evidence="1">Peptidase C45 hydrolase domain-containing protein</fullName>
    </recommendedName>
</protein>
<dbReference type="EMBL" id="RCOS01000024">
    <property type="protein sequence ID" value="RSN78088.1"/>
    <property type="molecule type" value="Genomic_DNA"/>
</dbReference>
<keyword evidence="3" id="KW-1185">Reference proteome</keyword>
<accession>A0A429GVY4</accession>
<dbReference type="InterPro" id="IPR005079">
    <property type="entry name" value="Peptidase_C45_hydrolase"/>
</dbReference>
<comment type="caution">
    <text evidence="2">The sequence shown here is derived from an EMBL/GenBank/DDBJ whole genome shotgun (WGS) entry which is preliminary data.</text>
</comment>
<organism evidence="2 3">
    <name type="scientific">Candidatus Methanodesulfokora washburnensis</name>
    <dbReference type="NCBI Taxonomy" id="2478471"/>
    <lineage>
        <taxon>Archaea</taxon>
        <taxon>Thermoproteota</taxon>
        <taxon>Candidatus Korarchaeia</taxon>
        <taxon>Candidatus Korarchaeia incertae sedis</taxon>
        <taxon>Candidatus Methanodesulfokora</taxon>
    </lineage>
</organism>
<dbReference type="NCBIfam" id="NF040521">
    <property type="entry name" value="C45_proenzyme"/>
    <property type="match status" value="1"/>
</dbReference>
<gene>
    <name evidence="2" type="ORF">D6D85_01510</name>
</gene>
<dbReference type="InterPro" id="IPR029055">
    <property type="entry name" value="Ntn_hydrolases_N"/>
</dbReference>
<reference evidence="2 3" key="1">
    <citation type="submission" date="2018-10" db="EMBL/GenBank/DDBJ databases">
        <title>Co-occurring genomic capacity for anaerobic methane metabolism and dissimilatory sulfite reduction discovered in the Korarchaeota.</title>
        <authorList>
            <person name="Mckay L.J."/>
            <person name="Dlakic M."/>
            <person name="Fields M.W."/>
            <person name="Delmont T.O."/>
            <person name="Eren A.M."/>
            <person name="Jay Z.J."/>
            <person name="Klingelsmith K.B."/>
            <person name="Rusch D.B."/>
            <person name="Inskeep W.P."/>
        </authorList>
    </citation>
    <scope>NUCLEOTIDE SEQUENCE [LARGE SCALE GENOMIC DNA]</scope>
    <source>
        <strain evidence="2 3">MDKW</strain>
    </source>
</reference>
<sequence>MIEVIALDGSHKRIGERFGEIHKKFCRENNLPIFRHPSNETVRLAKKIEKFIKNVHPLLLDEIEGISISTGIAYEIVLSNIVFCGCSSYSTACQAVGLVNKGRTLLVLNYEPPLINKELIIKVRTYYKLGPDKSYRSIIGSDCYLYPTDGINEKGLAIVTTKVSNKIKGLGLSPFLMNRIILDRCKDANEAIELMRKGPHMMEWNFLIGDQRKIVLIETHPPSRILLKEVDKFLVLGNFFWSKPISSKLRRAILLEEKLKKLNNVDINSIIETMKDREVFNSEKSFNIAAYDMRAKKALICNNKVLFLQL</sequence>
<name>A0A429GVY4_9CREN</name>
<dbReference type="Proteomes" id="UP000277582">
    <property type="component" value="Unassembled WGS sequence"/>
</dbReference>
<dbReference type="RefSeq" id="WP_125670300.1">
    <property type="nucleotide sequence ID" value="NZ_RCOS01000024.1"/>
</dbReference>
<dbReference type="Pfam" id="PF03417">
    <property type="entry name" value="AAT"/>
    <property type="match status" value="1"/>
</dbReference>
<feature type="domain" description="Peptidase C45 hydrolase" evidence="1">
    <location>
        <begin position="133"/>
        <end position="279"/>
    </location>
</feature>
<dbReference type="AlphaFoldDB" id="A0A429GVY4"/>
<evidence type="ECO:0000259" key="1">
    <source>
        <dbReference type="Pfam" id="PF03417"/>
    </source>
</evidence>
<dbReference type="Gene3D" id="3.60.60.10">
    <property type="entry name" value="Penicillin V Acylase, Chain A"/>
    <property type="match status" value="1"/>
</dbReference>
<proteinExistence type="predicted"/>
<evidence type="ECO:0000313" key="2">
    <source>
        <dbReference type="EMBL" id="RSN78088.1"/>
    </source>
</evidence>
<evidence type="ECO:0000313" key="3">
    <source>
        <dbReference type="Proteomes" id="UP000277582"/>
    </source>
</evidence>
<dbReference type="InterPro" id="IPR047794">
    <property type="entry name" value="C45_proenzyme-like"/>
</dbReference>
<dbReference type="SUPFAM" id="SSF56235">
    <property type="entry name" value="N-terminal nucleophile aminohydrolases (Ntn hydrolases)"/>
    <property type="match status" value="1"/>
</dbReference>